<keyword evidence="1 3" id="KW-0853">WD repeat</keyword>
<keyword evidence="2" id="KW-0677">Repeat</keyword>
<dbReference type="Pfam" id="PF00400">
    <property type="entry name" value="WD40"/>
    <property type="match status" value="3"/>
</dbReference>
<dbReference type="PROSITE" id="PS50082">
    <property type="entry name" value="WD_REPEATS_2"/>
    <property type="match status" value="2"/>
</dbReference>
<dbReference type="PANTHER" id="PTHR45296">
    <property type="entry name" value="TRANSDUCIN/WD40 REPEAT-LIKE SUPERFAMILY PROTEIN"/>
    <property type="match status" value="1"/>
</dbReference>
<evidence type="ECO:0000256" key="2">
    <source>
        <dbReference type="ARBA" id="ARBA00022737"/>
    </source>
</evidence>
<dbReference type="OrthoDB" id="2161379at2759"/>
<sequence>MSILQPTAHLKGHSQPVLCVKYAKDTFLGEHALASGSEDNTCRIWDTRTQRAVKGIKGLQDPVSSVAFAPESDSSLFYLSSGKKVSLIYLSLVLLPSLTRAFFFHSLHKVLTYDLRNTAMTVSEPVREYSFSGDEINSIDINQKQTFLATADDNGEVKVIDLLNHKIHKKLTKKHGNICMSVKFSQRKAWEVWSGGLDCKVYQWDFSKGKPLNILSTSPVEATAAQMFNPPFVYTLETSLDGQWIAAGLGDASIQLLDFGGKKAKKGDPTTMRLDDGHSNMVNCLSFLPSQSESSSQLISGSVNGSLALWQLPQHKEQRTGSETAGAQLLEKYQLDKSIGRLNQLETYSMDGQKTLLAAAAVGGLHNDGGVLNIYSLA</sequence>
<dbReference type="PROSITE" id="PS00678">
    <property type="entry name" value="WD_REPEATS_1"/>
    <property type="match status" value="1"/>
</dbReference>
<evidence type="ECO:0000313" key="5">
    <source>
        <dbReference type="Proteomes" id="UP000078561"/>
    </source>
</evidence>
<dbReference type="Gene3D" id="2.130.10.10">
    <property type="entry name" value="YVTN repeat-like/Quinoprotein amine dehydrogenase"/>
    <property type="match status" value="3"/>
</dbReference>
<evidence type="ECO:0000256" key="3">
    <source>
        <dbReference type="PROSITE-ProRule" id="PRU00221"/>
    </source>
</evidence>
<dbReference type="InterPro" id="IPR036322">
    <property type="entry name" value="WD40_repeat_dom_sf"/>
</dbReference>
<feature type="repeat" description="WD" evidence="3">
    <location>
        <begin position="10"/>
        <end position="55"/>
    </location>
</feature>
<reference evidence="4" key="1">
    <citation type="submission" date="2016-04" db="EMBL/GenBank/DDBJ databases">
        <authorList>
            <person name="Evans L.H."/>
            <person name="Alamgir A."/>
            <person name="Owens N."/>
            <person name="Weber N.D."/>
            <person name="Virtaneva K."/>
            <person name="Barbian K."/>
            <person name="Babar A."/>
            <person name="Rosenke K."/>
        </authorList>
    </citation>
    <scope>NUCLEOTIDE SEQUENCE [LARGE SCALE GENOMIC DNA]</scope>
    <source>
        <strain evidence="4">CBS 101.48</strain>
    </source>
</reference>
<dbReference type="STRING" id="4829.A0A168T5M5"/>
<name>A0A168T5M5_ABSGL</name>
<dbReference type="AlphaFoldDB" id="A0A168T5M5"/>
<dbReference type="InterPro" id="IPR015943">
    <property type="entry name" value="WD40/YVTN_repeat-like_dom_sf"/>
</dbReference>
<keyword evidence="5" id="KW-1185">Reference proteome</keyword>
<dbReference type="Proteomes" id="UP000078561">
    <property type="component" value="Unassembled WGS sequence"/>
</dbReference>
<evidence type="ECO:0000313" key="4">
    <source>
        <dbReference type="EMBL" id="SAM09508.1"/>
    </source>
</evidence>
<feature type="repeat" description="WD" evidence="3">
    <location>
        <begin position="275"/>
        <end position="320"/>
    </location>
</feature>
<dbReference type="OMA" id="GDLMVWG"/>
<gene>
    <name evidence="4" type="primary">ABSGL_15192.1 scaffold 15431</name>
</gene>
<protein>
    <submittedName>
        <fullName evidence="4">Uncharacterized protein</fullName>
    </submittedName>
</protein>
<dbReference type="InParanoid" id="A0A168T5M5"/>
<organism evidence="4">
    <name type="scientific">Absidia glauca</name>
    <name type="common">Pin mould</name>
    <dbReference type="NCBI Taxonomy" id="4829"/>
    <lineage>
        <taxon>Eukaryota</taxon>
        <taxon>Fungi</taxon>
        <taxon>Fungi incertae sedis</taxon>
        <taxon>Mucoromycota</taxon>
        <taxon>Mucoromycotina</taxon>
        <taxon>Mucoromycetes</taxon>
        <taxon>Mucorales</taxon>
        <taxon>Cunninghamellaceae</taxon>
        <taxon>Absidia</taxon>
    </lineage>
</organism>
<dbReference type="SMART" id="SM00320">
    <property type="entry name" value="WD40"/>
    <property type="match status" value="6"/>
</dbReference>
<dbReference type="PROSITE" id="PS50294">
    <property type="entry name" value="WD_REPEATS_REGION"/>
    <property type="match status" value="1"/>
</dbReference>
<evidence type="ECO:0000256" key="1">
    <source>
        <dbReference type="ARBA" id="ARBA00022574"/>
    </source>
</evidence>
<proteinExistence type="predicted"/>
<dbReference type="PANTHER" id="PTHR45296:SF1">
    <property type="entry name" value="TRANSDUCIN_WD40 REPEAT-LIKE SUPERFAMILY PROTEIN"/>
    <property type="match status" value="1"/>
</dbReference>
<accession>A0A168T5M5</accession>
<dbReference type="InterPro" id="IPR001680">
    <property type="entry name" value="WD40_rpt"/>
</dbReference>
<dbReference type="EMBL" id="LT555058">
    <property type="protein sequence ID" value="SAM09508.1"/>
    <property type="molecule type" value="Genomic_DNA"/>
</dbReference>
<dbReference type="InterPro" id="IPR019775">
    <property type="entry name" value="WD40_repeat_CS"/>
</dbReference>
<dbReference type="SUPFAM" id="SSF50978">
    <property type="entry name" value="WD40 repeat-like"/>
    <property type="match status" value="1"/>
</dbReference>